<evidence type="ECO:0000256" key="1">
    <source>
        <dbReference type="SAM" id="MobiDB-lite"/>
    </source>
</evidence>
<comment type="caution">
    <text evidence="2">The sequence shown here is derived from an EMBL/GenBank/DDBJ whole genome shotgun (WGS) entry which is preliminary data.</text>
</comment>
<feature type="region of interest" description="Disordered" evidence="1">
    <location>
        <begin position="1"/>
        <end position="144"/>
    </location>
</feature>
<feature type="compositionally biased region" description="Basic and acidic residues" evidence="1">
    <location>
        <begin position="63"/>
        <end position="87"/>
    </location>
</feature>
<feature type="compositionally biased region" description="Basic residues" evidence="1">
    <location>
        <begin position="7"/>
        <end position="16"/>
    </location>
</feature>
<reference evidence="2" key="1">
    <citation type="submission" date="2019-10" db="EMBL/GenBank/DDBJ databases">
        <title>The sequence and de novo assembly of the wild yak genome.</title>
        <authorList>
            <person name="Liu Y."/>
        </authorList>
    </citation>
    <scope>NUCLEOTIDE SEQUENCE [LARGE SCALE GENOMIC DNA]</scope>
    <source>
        <strain evidence="2">WY2019</strain>
    </source>
</reference>
<name>A0A6B0S9F9_9CETA</name>
<sequence>MLGKVGKWGRKERKARGHEADVKEQSPTGPALCPLSGSHPRNSLSPPQSHREDYGCSVQEPGVSDKMRERKDVVTASEISKENKPNEEVSVTAKPTAVSNLQPDLLPGSYQHLHGLPETEHRRTSVTASPLKSRHLHGEDADNAGGELREVRRLAEVLTFLCIQDLSQQLPGKHRGLRPRSHDLALDLSLPGTPSRVSRIQEHSEALLLSGLALVPPLVTRAKVIVATCALALSKGCDGGSKGHHVLSISLCVMKAQACIVPDLTLPSGPLQP</sequence>
<proteinExistence type="predicted"/>
<organism evidence="2 3">
    <name type="scientific">Bos mutus</name>
    <name type="common">wild yak</name>
    <dbReference type="NCBI Taxonomy" id="72004"/>
    <lineage>
        <taxon>Eukaryota</taxon>
        <taxon>Metazoa</taxon>
        <taxon>Chordata</taxon>
        <taxon>Craniata</taxon>
        <taxon>Vertebrata</taxon>
        <taxon>Euteleostomi</taxon>
        <taxon>Mammalia</taxon>
        <taxon>Eutheria</taxon>
        <taxon>Laurasiatheria</taxon>
        <taxon>Artiodactyla</taxon>
        <taxon>Ruminantia</taxon>
        <taxon>Pecora</taxon>
        <taxon>Bovidae</taxon>
        <taxon>Bovinae</taxon>
        <taxon>Bos</taxon>
    </lineage>
</organism>
<evidence type="ECO:0000313" key="3">
    <source>
        <dbReference type="Proteomes" id="UP000322234"/>
    </source>
</evidence>
<feature type="compositionally biased region" description="Polar residues" evidence="1">
    <location>
        <begin position="39"/>
        <end position="48"/>
    </location>
</feature>
<gene>
    <name evidence="2" type="ORF">E5288_WYG022901</name>
</gene>
<dbReference type="Proteomes" id="UP000322234">
    <property type="component" value="Unassembled WGS sequence"/>
</dbReference>
<dbReference type="AlphaFoldDB" id="A0A6B0S9F9"/>
<accession>A0A6B0S9F9</accession>
<evidence type="ECO:0000313" key="2">
    <source>
        <dbReference type="EMBL" id="MXQ96586.1"/>
    </source>
</evidence>
<dbReference type="EMBL" id="VBQZ03000166">
    <property type="protein sequence ID" value="MXQ96586.1"/>
    <property type="molecule type" value="Genomic_DNA"/>
</dbReference>
<protein>
    <submittedName>
        <fullName evidence="2">Uncharacterized protein</fullName>
    </submittedName>
</protein>
<keyword evidence="3" id="KW-1185">Reference proteome</keyword>